<reference evidence="5 6" key="1">
    <citation type="submission" date="2019-04" db="EMBL/GenBank/DDBJ databases">
        <title>Three New Species of Nocardioides, Nocardioides euryhalodurans sp. nov., Nocardioides seonyuensis sp. nov. and Nocardioides eburneoflavus sp. nov. Isolated from Soil.</title>
        <authorList>
            <person name="Roh S.G."/>
            <person name="Lee C."/>
            <person name="Kim M.-K."/>
            <person name="Kim S.B."/>
        </authorList>
    </citation>
    <scope>NUCLEOTIDE SEQUENCE [LARGE SCALE GENOMIC DNA]</scope>
    <source>
        <strain evidence="5 6">MMS17-SY213</strain>
    </source>
</reference>
<name>A0A4Z1CJP3_9ACTN</name>
<dbReference type="SUPFAM" id="SSF49464">
    <property type="entry name" value="Carboxypeptidase regulatory domain-like"/>
    <property type="match status" value="1"/>
</dbReference>
<gene>
    <name evidence="5" type="ORF">EXE59_06850</name>
</gene>
<dbReference type="GO" id="GO:0005975">
    <property type="term" value="P:carbohydrate metabolic process"/>
    <property type="evidence" value="ECO:0007669"/>
    <property type="project" value="UniProtKB-ARBA"/>
</dbReference>
<evidence type="ECO:0000256" key="1">
    <source>
        <dbReference type="ARBA" id="ARBA00000548"/>
    </source>
</evidence>
<dbReference type="AlphaFoldDB" id="A0A4Z1CJP3"/>
<evidence type="ECO:0000313" key="6">
    <source>
        <dbReference type="Proteomes" id="UP000297496"/>
    </source>
</evidence>
<evidence type="ECO:0000256" key="3">
    <source>
        <dbReference type="ARBA" id="ARBA00030238"/>
    </source>
</evidence>
<accession>A0A4Z1CJP3</accession>
<dbReference type="EC" id="3.2.1.1" evidence="2"/>
<protein>
    <recommendedName>
        <fullName evidence="2">alpha-amylase</fullName>
        <ecNumber evidence="2">3.2.1.1</ecNumber>
    </recommendedName>
    <alternativeName>
        <fullName evidence="3">1,4-alpha-D-glucan glucanohydrolase</fullName>
    </alternativeName>
</protein>
<evidence type="ECO:0000256" key="2">
    <source>
        <dbReference type="ARBA" id="ARBA00012595"/>
    </source>
</evidence>
<dbReference type="SUPFAM" id="SSF49452">
    <property type="entry name" value="Starch-binding domain-like"/>
    <property type="match status" value="2"/>
</dbReference>
<dbReference type="GO" id="GO:0030246">
    <property type="term" value="F:carbohydrate binding"/>
    <property type="evidence" value="ECO:0007669"/>
    <property type="project" value="InterPro"/>
</dbReference>
<keyword evidence="5" id="KW-0378">Hydrolase</keyword>
<dbReference type="GO" id="GO:0004556">
    <property type="term" value="F:alpha-amylase activity"/>
    <property type="evidence" value="ECO:0007669"/>
    <property type="project" value="UniProtKB-EC"/>
</dbReference>
<evidence type="ECO:0000256" key="4">
    <source>
        <dbReference type="SAM" id="MobiDB-lite"/>
    </source>
</evidence>
<keyword evidence="5" id="KW-0645">Protease</keyword>
<comment type="catalytic activity">
    <reaction evidence="1">
        <text>Endohydrolysis of (1-&gt;4)-alpha-D-glucosidic linkages in polysaccharides containing three or more (1-&gt;4)-alpha-linked D-glucose units.</text>
        <dbReference type="EC" id="3.2.1.1"/>
    </reaction>
</comment>
<keyword evidence="5" id="KW-0121">Carboxypeptidase</keyword>
<dbReference type="InterPro" id="IPR013783">
    <property type="entry name" value="Ig-like_fold"/>
</dbReference>
<feature type="region of interest" description="Disordered" evidence="4">
    <location>
        <begin position="1"/>
        <end position="35"/>
    </location>
</feature>
<organism evidence="5 6">
    <name type="scientific">Nocardioides eburneiflavus</name>
    <dbReference type="NCBI Taxonomy" id="2518372"/>
    <lineage>
        <taxon>Bacteria</taxon>
        <taxon>Bacillati</taxon>
        <taxon>Actinomycetota</taxon>
        <taxon>Actinomycetes</taxon>
        <taxon>Propionibacteriales</taxon>
        <taxon>Nocardioidaceae</taxon>
        <taxon>Nocardioides</taxon>
    </lineage>
</organism>
<sequence>MGHDAPVRSSMTPYGGRSRRRRVSSSGSRGLMAHKRTQGEPRMFAGSGARTRLLSVVAAGALATAALTAGVAAPANAAPVGVTTTVTDAAGNPVEGYVTAYLGQSDGSYFRTNGQMLADGRMNLPLEPGTYKFEFESLDGTLASEFYTDKADLVSADPVAVTGPTALAPVVLAAAPTASGRIVNAAGRPVRGGSVELHAGGSFVSFAPIDRDGTFAIGAPLAGSYKLLVQANGYADEWYTDKTTEATADAITLGATPLALGDIGVVRGGVLTGRLTNTDGTALERVRVQAYRNNSSNPSYTDYTDASGVFRIDRAMEGVYKVRFSDPVGQFLGEWFADKPDQASATALALNGGATVAGIDAALANDPAFAVDPATVDVSGTVIDSSGAPVIGATVVAYDTPAAEGRELSYDFAVTNRAGQYAFTDLDPDSSGSSENQFKISVSDQLPREDGQYHRLDRWFGGAQSYAAASPAPVPAAGVNVVLPLTGGISGAVSTESSVSLDGVQVQMVDAKDGLFSFNSLASTSLEDDGTYDVTSLRPGTYKVLFADSSFSGAFFGPEWYDNTNYATAKTIKVTSGKTVSGIDADLEEGMRALRRPEIKGNPYLGGKIRATPGVWTLDSDTTYQYAWLVDGQVVGQGRTLKVTKKYKGDRIALQVTASNDGVTGKATATTQKIGKKPTVKVAVNGAKAKVTVSAKKVKAAKFKGTVVAKKIVRTDEFGAPVYKKIGKAKLRNGKAALTLKKLTKGKNKVVFLIMLKGDKYGDAEVARTIKVKKR</sequence>
<dbReference type="InterPro" id="IPR008969">
    <property type="entry name" value="CarboxyPept-like_regulatory"/>
</dbReference>
<dbReference type="Pfam" id="PF13620">
    <property type="entry name" value="CarboxypepD_reg"/>
    <property type="match status" value="1"/>
</dbReference>
<dbReference type="EMBL" id="SRRO01000001">
    <property type="protein sequence ID" value="TGN63700.1"/>
    <property type="molecule type" value="Genomic_DNA"/>
</dbReference>
<keyword evidence="6" id="KW-1185">Reference proteome</keyword>
<comment type="caution">
    <text evidence="5">The sequence shown here is derived from an EMBL/GenBank/DDBJ whole genome shotgun (WGS) entry which is preliminary data.</text>
</comment>
<dbReference type="OrthoDB" id="3756669at2"/>
<dbReference type="Proteomes" id="UP000297496">
    <property type="component" value="Unassembled WGS sequence"/>
</dbReference>
<evidence type="ECO:0000313" key="5">
    <source>
        <dbReference type="EMBL" id="TGN63700.1"/>
    </source>
</evidence>
<proteinExistence type="predicted"/>
<dbReference type="InterPro" id="IPR013784">
    <property type="entry name" value="Carb-bd-like_fold"/>
</dbReference>
<dbReference type="GO" id="GO:0004180">
    <property type="term" value="F:carboxypeptidase activity"/>
    <property type="evidence" value="ECO:0007669"/>
    <property type="project" value="UniProtKB-KW"/>
</dbReference>
<dbReference type="Gene3D" id="2.60.40.10">
    <property type="entry name" value="Immunoglobulins"/>
    <property type="match status" value="2"/>
</dbReference>